<accession>A0A6G1C5G3</accession>
<dbReference type="OrthoDB" id="694717at2759"/>
<protein>
    <recommendedName>
        <fullName evidence="3">Protein kinase domain-containing protein</fullName>
    </recommendedName>
</protein>
<dbReference type="EMBL" id="SPHZ02000010">
    <property type="protein sequence ID" value="KAF0895044.1"/>
    <property type="molecule type" value="Genomic_DNA"/>
</dbReference>
<feature type="non-terminal residue" evidence="1">
    <location>
        <position position="1"/>
    </location>
</feature>
<organism evidence="1 2">
    <name type="scientific">Oryza meyeriana var. granulata</name>
    <dbReference type="NCBI Taxonomy" id="110450"/>
    <lineage>
        <taxon>Eukaryota</taxon>
        <taxon>Viridiplantae</taxon>
        <taxon>Streptophyta</taxon>
        <taxon>Embryophyta</taxon>
        <taxon>Tracheophyta</taxon>
        <taxon>Spermatophyta</taxon>
        <taxon>Magnoliopsida</taxon>
        <taxon>Liliopsida</taxon>
        <taxon>Poales</taxon>
        <taxon>Poaceae</taxon>
        <taxon>BOP clade</taxon>
        <taxon>Oryzoideae</taxon>
        <taxon>Oryzeae</taxon>
        <taxon>Oryzinae</taxon>
        <taxon>Oryza</taxon>
        <taxon>Oryza meyeriana</taxon>
    </lineage>
</organism>
<reference evidence="1 2" key="1">
    <citation type="submission" date="2019-11" db="EMBL/GenBank/DDBJ databases">
        <title>Whole genome sequence of Oryza granulata.</title>
        <authorList>
            <person name="Li W."/>
        </authorList>
    </citation>
    <scope>NUCLEOTIDE SEQUENCE [LARGE SCALE GENOMIC DNA]</scope>
    <source>
        <strain evidence="2">cv. Menghai</strain>
        <tissue evidence="1">Leaf</tissue>
    </source>
</reference>
<dbReference type="Proteomes" id="UP000479710">
    <property type="component" value="Unassembled WGS sequence"/>
</dbReference>
<dbReference type="AlphaFoldDB" id="A0A6G1C5G3"/>
<evidence type="ECO:0008006" key="3">
    <source>
        <dbReference type="Google" id="ProtNLM"/>
    </source>
</evidence>
<name>A0A6G1C5G3_9ORYZ</name>
<comment type="caution">
    <text evidence="1">The sequence shown here is derived from an EMBL/GenBank/DDBJ whole genome shotgun (WGS) entry which is preliminary data.</text>
</comment>
<evidence type="ECO:0000313" key="1">
    <source>
        <dbReference type="EMBL" id="KAF0895044.1"/>
    </source>
</evidence>
<proteinExistence type="predicted"/>
<sequence length="152" mass="16821">LPMAPKRNVNESAVAKPAADPLYPVDLPGNSKIEIQNQGRKLTVYASKVPGSMAYNATLSYLEGQQEKCVAVRRRSEQACTLFEILQSCSHKNIIQPIGIWEERENLAYIVFPCFDGAVSSIPKENLFEVEDATDAESSTFGFTDQGCRIFT</sequence>
<keyword evidence="2" id="KW-1185">Reference proteome</keyword>
<evidence type="ECO:0000313" key="2">
    <source>
        <dbReference type="Proteomes" id="UP000479710"/>
    </source>
</evidence>
<gene>
    <name evidence="1" type="ORF">E2562_006762</name>
</gene>